<comment type="subcellular location">
    <subcellularLocation>
        <location evidence="1">Nucleus</location>
        <location evidence="1">Nucleolus</location>
    </subcellularLocation>
</comment>
<keyword evidence="4" id="KW-0539">Nucleus</keyword>
<evidence type="ECO:0000313" key="5">
    <source>
        <dbReference type="EMBL" id="CAD2191630.1"/>
    </source>
</evidence>
<dbReference type="Proteomes" id="UP000580250">
    <property type="component" value="Unassembled WGS sequence"/>
</dbReference>
<proteinExistence type="inferred from homology"/>
<name>A0A6V7WX65_MELEN</name>
<organism evidence="5 6">
    <name type="scientific">Meloidogyne enterolobii</name>
    <name type="common">Root-knot nematode worm</name>
    <name type="synonym">Meloidogyne mayaguensis</name>
    <dbReference type="NCBI Taxonomy" id="390850"/>
    <lineage>
        <taxon>Eukaryota</taxon>
        <taxon>Metazoa</taxon>
        <taxon>Ecdysozoa</taxon>
        <taxon>Nematoda</taxon>
        <taxon>Chromadorea</taxon>
        <taxon>Rhabditida</taxon>
        <taxon>Tylenchina</taxon>
        <taxon>Tylenchomorpha</taxon>
        <taxon>Tylenchoidea</taxon>
        <taxon>Meloidogynidae</taxon>
        <taxon>Meloidogyninae</taxon>
        <taxon>Meloidogyne</taxon>
    </lineage>
</organism>
<dbReference type="OrthoDB" id="285729at2759"/>
<evidence type="ECO:0000256" key="4">
    <source>
        <dbReference type="ARBA" id="ARBA00023242"/>
    </source>
</evidence>
<dbReference type="InterPro" id="IPR019002">
    <property type="entry name" value="Ribosome_biogenesis_Nop16"/>
</dbReference>
<protein>
    <recommendedName>
        <fullName evidence="3">Nucleolar protein 16</fullName>
    </recommendedName>
</protein>
<dbReference type="Pfam" id="PF09420">
    <property type="entry name" value="Nop16"/>
    <property type="match status" value="1"/>
</dbReference>
<reference evidence="5 6" key="1">
    <citation type="submission" date="2020-08" db="EMBL/GenBank/DDBJ databases">
        <authorList>
            <person name="Koutsovoulos G."/>
            <person name="Danchin GJ E."/>
        </authorList>
    </citation>
    <scope>NUCLEOTIDE SEQUENCE [LARGE SCALE GENOMIC DNA]</scope>
</reference>
<dbReference type="AlphaFoldDB" id="A0A6V7WX65"/>
<dbReference type="PANTHER" id="PTHR13243">
    <property type="entry name" value="HSPC111 PROTEIN-RELATED"/>
    <property type="match status" value="1"/>
</dbReference>
<evidence type="ECO:0000256" key="2">
    <source>
        <dbReference type="ARBA" id="ARBA00008479"/>
    </source>
</evidence>
<dbReference type="EMBL" id="CAJEWN010000889">
    <property type="protein sequence ID" value="CAD2191630.1"/>
    <property type="molecule type" value="Genomic_DNA"/>
</dbReference>
<dbReference type="PANTHER" id="PTHR13243:SF1">
    <property type="entry name" value="NUCLEOLAR PROTEIN 16"/>
    <property type="match status" value="1"/>
</dbReference>
<comment type="similarity">
    <text evidence="2">Belongs to the NOP16 family.</text>
</comment>
<dbReference type="GO" id="GO:0042273">
    <property type="term" value="P:ribosomal large subunit biogenesis"/>
    <property type="evidence" value="ECO:0007669"/>
    <property type="project" value="TreeGrafter"/>
</dbReference>
<sequence length="125" mass="14808">MRSVKHGRKKSVRYRYNISSAKRQNKKLKKLRKFKGCQPIENAWQKQMTTRQNLASMGLAYDPNEVAQRMYCLSLNKLQLMRQPNLTNRKNDKGKKLLYIRTILTFAKSCYPNTGRITRQWLAIL</sequence>
<dbReference type="GO" id="GO:0005730">
    <property type="term" value="C:nucleolus"/>
    <property type="evidence" value="ECO:0007669"/>
    <property type="project" value="UniProtKB-SubCell"/>
</dbReference>
<evidence type="ECO:0000256" key="1">
    <source>
        <dbReference type="ARBA" id="ARBA00004604"/>
    </source>
</evidence>
<evidence type="ECO:0000313" key="6">
    <source>
        <dbReference type="Proteomes" id="UP000580250"/>
    </source>
</evidence>
<comment type="caution">
    <text evidence="5">The sequence shown here is derived from an EMBL/GenBank/DDBJ whole genome shotgun (WGS) entry which is preliminary data.</text>
</comment>
<gene>
    <name evidence="5" type="ORF">MENT_LOCUS44472</name>
</gene>
<evidence type="ECO:0000256" key="3">
    <source>
        <dbReference type="ARBA" id="ARBA00015522"/>
    </source>
</evidence>
<accession>A0A6V7WX65</accession>